<evidence type="ECO:0000313" key="1">
    <source>
        <dbReference type="EMBL" id="CAF0702385.1"/>
    </source>
</evidence>
<accession>A0A8J2BRS8</accession>
<dbReference type="EMBL" id="CAJNOB010000045">
    <property type="protein sequence ID" value="CAF0702385.1"/>
    <property type="molecule type" value="Genomic_DNA"/>
</dbReference>
<proteinExistence type="predicted"/>
<comment type="caution">
    <text evidence="1">The sequence shown here is derived from an EMBL/GenBank/DDBJ whole genome shotgun (WGS) entry which is preliminary data.</text>
</comment>
<keyword evidence="2" id="KW-1185">Reference proteome</keyword>
<dbReference type="RefSeq" id="WP_174582308.1">
    <property type="nucleotide sequence ID" value="NZ_CAJNOB010000045.1"/>
</dbReference>
<protein>
    <submittedName>
        <fullName evidence="1">Uncharacterized protein</fullName>
    </submittedName>
</protein>
<gene>
    <name evidence="1" type="ORF">MPNT_50057</name>
</gene>
<dbReference type="AlphaFoldDB" id="A0A8J2BRS8"/>
<evidence type="ECO:0000313" key="2">
    <source>
        <dbReference type="Proteomes" id="UP000663859"/>
    </source>
</evidence>
<name>A0A8J2BRS8_9BACT</name>
<organism evidence="1 2">
    <name type="scientific">Candidatus Methylacidithermus pantelleriae</name>
    <dbReference type="NCBI Taxonomy" id="2744239"/>
    <lineage>
        <taxon>Bacteria</taxon>
        <taxon>Pseudomonadati</taxon>
        <taxon>Verrucomicrobiota</taxon>
        <taxon>Methylacidiphilae</taxon>
        <taxon>Methylacidiphilales</taxon>
        <taxon>Methylacidiphilaceae</taxon>
        <taxon>Candidatus Methylacidithermus</taxon>
    </lineage>
</organism>
<dbReference type="Proteomes" id="UP000663859">
    <property type="component" value="Unassembled WGS sequence"/>
</dbReference>
<sequence length="66" mass="7745">MGDLTLIRDRIKAGKRLRACRHRWAWRQLPFFVEYKESAVRIAVDYVDPPSTSQSDLCWRALGKPL</sequence>
<reference evidence="1" key="1">
    <citation type="submission" date="2021-02" db="EMBL/GenBank/DDBJ databases">
        <authorList>
            <person name="Cremers G."/>
            <person name="Picone N."/>
        </authorList>
    </citation>
    <scope>NUCLEOTIDE SEQUENCE</scope>
    <source>
        <strain evidence="1">PQ17</strain>
    </source>
</reference>